<dbReference type="PANTHER" id="PTHR11579:SF0">
    <property type="entry name" value="PROTEIN-L-ISOASPARTATE(D-ASPARTATE) O-METHYLTRANSFERASE"/>
    <property type="match status" value="1"/>
</dbReference>
<feature type="region of interest" description="Disordered" evidence="10">
    <location>
        <begin position="179"/>
        <end position="250"/>
    </location>
</feature>
<evidence type="ECO:0000256" key="5">
    <source>
        <dbReference type="ARBA" id="ARBA00022603"/>
    </source>
</evidence>
<organism evidence="11 12">
    <name type="scientific">Halorubrum laminariae</name>
    <dbReference type="NCBI Taxonomy" id="1433523"/>
    <lineage>
        <taxon>Archaea</taxon>
        <taxon>Methanobacteriati</taxon>
        <taxon>Methanobacteriota</taxon>
        <taxon>Stenosarchaea group</taxon>
        <taxon>Halobacteria</taxon>
        <taxon>Halobacteriales</taxon>
        <taxon>Haloferacaceae</taxon>
        <taxon>Halorubrum</taxon>
    </lineage>
</organism>
<evidence type="ECO:0000256" key="1">
    <source>
        <dbReference type="ARBA" id="ARBA00004496"/>
    </source>
</evidence>
<evidence type="ECO:0000256" key="8">
    <source>
        <dbReference type="ARBA" id="ARBA00025330"/>
    </source>
</evidence>
<accession>A0ABD6BZL4</accession>
<evidence type="ECO:0000256" key="7">
    <source>
        <dbReference type="ARBA" id="ARBA00022691"/>
    </source>
</evidence>
<evidence type="ECO:0000256" key="2">
    <source>
        <dbReference type="ARBA" id="ARBA00005369"/>
    </source>
</evidence>
<comment type="caution">
    <text evidence="11">The sequence shown here is derived from an EMBL/GenBank/DDBJ whole genome shotgun (WGS) entry which is preliminary data.</text>
</comment>
<comment type="function">
    <text evidence="8">Catalyzes the methyl esterification of L-isoaspartyl residues in peptides and proteins that result from spontaneous decomposition of normal L-aspartyl and L-asparaginyl residues. It plays a role in the repair and/or degradation of damaged proteins.</text>
</comment>
<dbReference type="GO" id="GO:0005737">
    <property type="term" value="C:cytoplasm"/>
    <property type="evidence" value="ECO:0007669"/>
    <property type="project" value="UniProtKB-SubCell"/>
</dbReference>
<comment type="catalytic activity">
    <reaction evidence="9">
        <text>[protein]-L-isoaspartate + S-adenosyl-L-methionine = [protein]-L-isoaspartate alpha-methyl ester + S-adenosyl-L-homocysteine</text>
        <dbReference type="Rhea" id="RHEA:12705"/>
        <dbReference type="Rhea" id="RHEA-COMP:12143"/>
        <dbReference type="Rhea" id="RHEA-COMP:12144"/>
        <dbReference type="ChEBI" id="CHEBI:57856"/>
        <dbReference type="ChEBI" id="CHEBI:59789"/>
        <dbReference type="ChEBI" id="CHEBI:90596"/>
        <dbReference type="ChEBI" id="CHEBI:90598"/>
        <dbReference type="EC" id="2.1.1.77"/>
    </reaction>
</comment>
<keyword evidence="5" id="KW-0489">Methyltransferase</keyword>
<evidence type="ECO:0000256" key="6">
    <source>
        <dbReference type="ARBA" id="ARBA00022679"/>
    </source>
</evidence>
<evidence type="ECO:0000256" key="9">
    <source>
        <dbReference type="ARBA" id="ARBA00029295"/>
    </source>
</evidence>
<reference evidence="11 12" key="1">
    <citation type="journal article" date="2019" name="Int. J. Syst. Evol. Microbiol.">
        <title>The Global Catalogue of Microorganisms (GCM) 10K type strain sequencing project: providing services to taxonomists for standard genome sequencing and annotation.</title>
        <authorList>
            <consortium name="The Broad Institute Genomics Platform"/>
            <consortium name="The Broad Institute Genome Sequencing Center for Infectious Disease"/>
            <person name="Wu L."/>
            <person name="Ma J."/>
        </authorList>
    </citation>
    <scope>NUCLEOTIDE SEQUENCE [LARGE SCALE GENOMIC DNA]</scope>
    <source>
        <strain evidence="11 12">CGMCC 1.12689</strain>
    </source>
</reference>
<keyword evidence="4" id="KW-0963">Cytoplasm</keyword>
<name>A0ABD6BZL4_9EURY</name>
<comment type="subcellular location">
    <subcellularLocation>
        <location evidence="1">Cytoplasm</location>
    </subcellularLocation>
</comment>
<sequence>MDEASIRADAIEGLEHQLDEPLDASVLTALQRVPREPFVDDTTRASGAGRTDDDNESLSIQTVVRLITALDVTRGDEVLVVGAGAGYSVALLAEIAGPRHVHAVDIDREAVWSARSNLSTAGYDAVLVDRRDGVNGLPEYAPYDRILLEAAVVEPPRALRDQLAANGRIVYPRGTTAQTIAAIEPDSENKSTGDTGRDVDAGPETTPSQPPDGDDAAPQGFSTVETAGPVRIDPMLVDGEQAGVERNRTRREDAEWAKRGHFASHGWEQEWIDWDDRI</sequence>
<evidence type="ECO:0000256" key="3">
    <source>
        <dbReference type="ARBA" id="ARBA00011890"/>
    </source>
</evidence>
<dbReference type="InterPro" id="IPR000682">
    <property type="entry name" value="PCMT"/>
</dbReference>
<dbReference type="GO" id="GO:0032259">
    <property type="term" value="P:methylation"/>
    <property type="evidence" value="ECO:0007669"/>
    <property type="project" value="UniProtKB-KW"/>
</dbReference>
<dbReference type="EMBL" id="JBHUDB010000004">
    <property type="protein sequence ID" value="MFD1570516.1"/>
    <property type="molecule type" value="Genomic_DNA"/>
</dbReference>
<dbReference type="AlphaFoldDB" id="A0ABD6BZL4"/>
<feature type="compositionally biased region" description="Basic and acidic residues" evidence="10">
    <location>
        <begin position="187"/>
        <end position="200"/>
    </location>
</feature>
<keyword evidence="7" id="KW-0949">S-adenosyl-L-methionine</keyword>
<comment type="similarity">
    <text evidence="2">Belongs to the methyltransferase superfamily. L-isoaspartyl/D-aspartyl protein methyltransferase family.</text>
</comment>
<keyword evidence="6" id="KW-0808">Transferase</keyword>
<dbReference type="CDD" id="cd02440">
    <property type="entry name" value="AdoMet_MTases"/>
    <property type="match status" value="1"/>
</dbReference>
<dbReference type="SUPFAM" id="SSF53335">
    <property type="entry name" value="S-adenosyl-L-methionine-dependent methyltransferases"/>
    <property type="match status" value="1"/>
</dbReference>
<dbReference type="Proteomes" id="UP001597185">
    <property type="component" value="Unassembled WGS sequence"/>
</dbReference>
<evidence type="ECO:0000256" key="10">
    <source>
        <dbReference type="SAM" id="MobiDB-lite"/>
    </source>
</evidence>
<dbReference type="Pfam" id="PF01135">
    <property type="entry name" value="PCMT"/>
    <property type="match status" value="1"/>
</dbReference>
<protein>
    <recommendedName>
        <fullName evidence="3">protein-L-isoaspartate(D-aspartate) O-methyltransferase</fullName>
        <ecNumber evidence="3">2.1.1.77</ecNumber>
    </recommendedName>
</protein>
<dbReference type="PANTHER" id="PTHR11579">
    <property type="entry name" value="PROTEIN-L-ISOASPARTATE O-METHYLTRANSFERASE"/>
    <property type="match status" value="1"/>
</dbReference>
<evidence type="ECO:0000313" key="12">
    <source>
        <dbReference type="Proteomes" id="UP001597185"/>
    </source>
</evidence>
<dbReference type="RefSeq" id="WP_256416780.1">
    <property type="nucleotide sequence ID" value="NZ_JANHDL010000001.1"/>
</dbReference>
<evidence type="ECO:0000313" key="11">
    <source>
        <dbReference type="EMBL" id="MFD1570516.1"/>
    </source>
</evidence>
<keyword evidence="12" id="KW-1185">Reference proteome</keyword>
<gene>
    <name evidence="11" type="ORF">ACFR9T_07935</name>
</gene>
<dbReference type="Gene3D" id="3.40.50.150">
    <property type="entry name" value="Vaccinia Virus protein VP39"/>
    <property type="match status" value="1"/>
</dbReference>
<proteinExistence type="inferred from homology"/>
<dbReference type="EC" id="2.1.1.77" evidence="3"/>
<evidence type="ECO:0000256" key="4">
    <source>
        <dbReference type="ARBA" id="ARBA00022490"/>
    </source>
</evidence>
<dbReference type="GO" id="GO:0004719">
    <property type="term" value="F:protein-L-isoaspartate (D-aspartate) O-methyltransferase activity"/>
    <property type="evidence" value="ECO:0007669"/>
    <property type="project" value="UniProtKB-EC"/>
</dbReference>
<dbReference type="InterPro" id="IPR029063">
    <property type="entry name" value="SAM-dependent_MTases_sf"/>
</dbReference>